<dbReference type="EMBL" id="JAACJM010000007">
    <property type="protein sequence ID" value="KAF5371581.1"/>
    <property type="molecule type" value="Genomic_DNA"/>
</dbReference>
<organism evidence="2 3">
    <name type="scientific">Tetrapyrgos nigripes</name>
    <dbReference type="NCBI Taxonomy" id="182062"/>
    <lineage>
        <taxon>Eukaryota</taxon>
        <taxon>Fungi</taxon>
        <taxon>Dikarya</taxon>
        <taxon>Basidiomycota</taxon>
        <taxon>Agaricomycotina</taxon>
        <taxon>Agaricomycetes</taxon>
        <taxon>Agaricomycetidae</taxon>
        <taxon>Agaricales</taxon>
        <taxon>Marasmiineae</taxon>
        <taxon>Marasmiaceae</taxon>
        <taxon>Tetrapyrgos</taxon>
    </lineage>
</organism>
<dbReference type="AlphaFoldDB" id="A0A8H5GUM2"/>
<dbReference type="SUPFAM" id="SSF81383">
    <property type="entry name" value="F-box domain"/>
    <property type="match status" value="1"/>
</dbReference>
<evidence type="ECO:0000256" key="1">
    <source>
        <dbReference type="SAM" id="MobiDB-lite"/>
    </source>
</evidence>
<accession>A0A8H5GUM2</accession>
<keyword evidence="3" id="KW-1185">Reference proteome</keyword>
<evidence type="ECO:0000313" key="2">
    <source>
        <dbReference type="EMBL" id="KAF5371581.1"/>
    </source>
</evidence>
<dbReference type="Proteomes" id="UP000559256">
    <property type="component" value="Unassembled WGS sequence"/>
</dbReference>
<reference evidence="2 3" key="1">
    <citation type="journal article" date="2020" name="ISME J.">
        <title>Uncovering the hidden diversity of litter-decomposition mechanisms in mushroom-forming fungi.</title>
        <authorList>
            <person name="Floudas D."/>
            <person name="Bentzer J."/>
            <person name="Ahren D."/>
            <person name="Johansson T."/>
            <person name="Persson P."/>
            <person name="Tunlid A."/>
        </authorList>
    </citation>
    <scope>NUCLEOTIDE SEQUENCE [LARGE SCALE GENOMIC DNA]</scope>
    <source>
        <strain evidence="2 3">CBS 291.85</strain>
    </source>
</reference>
<sequence length="516" mass="58363">MTEFIDLPVELLPVILSFIPNPRSLTHTCLVNKVFYQFAVPRLYERISIYSWQKHGKERVIQLFICLSENPHVATYVRRLEIRDFPKSLPTVDGNTLDPTDIIVRALKNCTHLRSCTWTRDGSLNSEILQGLKEHSKELEELEINGHNEGNYGANVLLGFEGLRKVGLIMPGAEVVRNLSPWFGQIGSSLRHLTLICKLSSLITDTLLERLAPDMRHLDYFYLTGCPKVTERGITSVLSQNETGIVGLGLEGLSPKFNMAEFRSSCEHYSFFKRLRTLTLTIHQQVPLDEWTRQVISILSPAPSDCGSIPVPVLNLPPIPLESFQIYSTGAFFESSSITNQFWFNLVDAHHGWLKRISVHRMLISLEAIEEICRRCRELEELFVVVEPGTLHQLASRCLSIAPKLRTVHVNYPLEAQASSPTQSQSQTDADRHPTVADEDTDTIDSEFLPVLSPQDALAVVQRCPPTLTQFGCNTRVWMINKQVEINEQGNPVGIRRELARYDSPDIPEAFLVVRT</sequence>
<name>A0A8H5GUM2_9AGAR</name>
<gene>
    <name evidence="2" type="ORF">D9758_003430</name>
</gene>
<proteinExistence type="predicted"/>
<evidence type="ECO:0000313" key="3">
    <source>
        <dbReference type="Proteomes" id="UP000559256"/>
    </source>
</evidence>
<comment type="caution">
    <text evidence="2">The sequence shown here is derived from an EMBL/GenBank/DDBJ whole genome shotgun (WGS) entry which is preliminary data.</text>
</comment>
<protein>
    <recommendedName>
        <fullName evidence="4">F-box domain-containing protein</fullName>
    </recommendedName>
</protein>
<feature type="compositionally biased region" description="Low complexity" evidence="1">
    <location>
        <begin position="416"/>
        <end position="428"/>
    </location>
</feature>
<feature type="region of interest" description="Disordered" evidence="1">
    <location>
        <begin position="416"/>
        <end position="439"/>
    </location>
</feature>
<dbReference type="OrthoDB" id="2585512at2759"/>
<evidence type="ECO:0008006" key="4">
    <source>
        <dbReference type="Google" id="ProtNLM"/>
    </source>
</evidence>
<dbReference type="SUPFAM" id="SSF52047">
    <property type="entry name" value="RNI-like"/>
    <property type="match status" value="1"/>
</dbReference>
<dbReference type="Gene3D" id="3.80.10.10">
    <property type="entry name" value="Ribonuclease Inhibitor"/>
    <property type="match status" value="1"/>
</dbReference>
<dbReference type="InterPro" id="IPR032675">
    <property type="entry name" value="LRR_dom_sf"/>
</dbReference>
<dbReference type="InterPro" id="IPR036047">
    <property type="entry name" value="F-box-like_dom_sf"/>
</dbReference>